<reference evidence="1 2" key="1">
    <citation type="submission" date="2015-11" db="EMBL/GenBank/DDBJ databases">
        <authorList>
            <person name="Zhang Y."/>
            <person name="Guo Z."/>
        </authorList>
    </citation>
    <scope>NUCLEOTIDE SEQUENCE [LARGE SCALE GENOMIC DNA]</scope>
    <source>
        <strain evidence="1 2">KCTC 12086</strain>
    </source>
</reference>
<organism evidence="1 2">
    <name type="scientific">Pseudoalteromonas phenolica</name>
    <dbReference type="NCBI Taxonomy" id="161398"/>
    <lineage>
        <taxon>Bacteria</taxon>
        <taxon>Pseudomonadati</taxon>
        <taxon>Pseudomonadota</taxon>
        <taxon>Gammaproteobacteria</taxon>
        <taxon>Alteromonadales</taxon>
        <taxon>Pseudoalteromonadaceae</taxon>
        <taxon>Pseudoalteromonas</taxon>
    </lineage>
</organism>
<sequence length="30" mass="3478">MLTALKIYYLEQLNGKIFALLTIVFFASKK</sequence>
<accession>A0A0S2K0A4</accession>
<protein>
    <submittedName>
        <fullName evidence="1">Uncharacterized protein</fullName>
    </submittedName>
</protein>
<dbReference type="EMBL" id="CP013187">
    <property type="protein sequence ID" value="ALO41493.1"/>
    <property type="molecule type" value="Genomic_DNA"/>
</dbReference>
<evidence type="ECO:0000313" key="1">
    <source>
        <dbReference type="EMBL" id="ALO41493.1"/>
    </source>
</evidence>
<dbReference type="PATRIC" id="fig|161398.10.peg.992"/>
<keyword evidence="2" id="KW-1185">Reference proteome</keyword>
<dbReference type="STRING" id="161398.PP2015_975"/>
<dbReference type="KEGG" id="pphe:PP2015_975"/>
<proteinExistence type="predicted"/>
<evidence type="ECO:0000313" key="2">
    <source>
        <dbReference type="Proteomes" id="UP000061457"/>
    </source>
</evidence>
<gene>
    <name evidence="1" type="ORF">PP2015_975</name>
</gene>
<dbReference type="Proteomes" id="UP000061457">
    <property type="component" value="Chromosome I"/>
</dbReference>
<dbReference type="AlphaFoldDB" id="A0A0S2K0A4"/>
<name>A0A0S2K0A4_9GAMM</name>